<dbReference type="PANTHER" id="PTHR43196">
    <property type="entry name" value="SULFATE ADENYLYLTRANSFERASE SUBUNIT 2"/>
    <property type="match status" value="1"/>
</dbReference>
<evidence type="ECO:0000313" key="2">
    <source>
        <dbReference type="EMBL" id="UVF62649.1"/>
    </source>
</evidence>
<dbReference type="EMBL" id="ON649703">
    <property type="protein sequence ID" value="UVF62649.1"/>
    <property type="molecule type" value="Genomic_DNA"/>
</dbReference>
<dbReference type="InterPro" id="IPR014729">
    <property type="entry name" value="Rossmann-like_a/b/a_fold"/>
</dbReference>
<proteinExistence type="predicted"/>
<protein>
    <submittedName>
        <fullName evidence="2">Adenine nucleotide alpha hydrolase</fullName>
    </submittedName>
</protein>
<dbReference type="SUPFAM" id="SSF52402">
    <property type="entry name" value="Adenine nucleotide alpha hydrolases-like"/>
    <property type="match status" value="1"/>
</dbReference>
<dbReference type="Pfam" id="PF01507">
    <property type="entry name" value="PAPS_reduct"/>
    <property type="match status" value="1"/>
</dbReference>
<dbReference type="GO" id="GO:0016787">
    <property type="term" value="F:hydrolase activity"/>
    <property type="evidence" value="ECO:0007669"/>
    <property type="project" value="UniProtKB-KW"/>
</dbReference>
<dbReference type="InterPro" id="IPR050128">
    <property type="entry name" value="Sulfate_adenylyltrnsfr_sub2"/>
</dbReference>
<evidence type="ECO:0000259" key="1">
    <source>
        <dbReference type="Pfam" id="PF01507"/>
    </source>
</evidence>
<dbReference type="InterPro" id="IPR002500">
    <property type="entry name" value="PAPS_reduct_dom"/>
</dbReference>
<keyword evidence="2" id="KW-0378">Hydrolase</keyword>
<feature type="domain" description="Phosphoadenosine phosphosulphate reductase" evidence="1">
    <location>
        <begin position="50"/>
        <end position="264"/>
    </location>
</feature>
<dbReference type="Gene3D" id="3.40.50.620">
    <property type="entry name" value="HUPs"/>
    <property type="match status" value="1"/>
</dbReference>
<organism evidence="2">
    <name type="scientific">Yangshan Harbor Nitrososphaeria virus</name>
    <dbReference type="NCBI Taxonomy" id="2969597"/>
    <lineage>
        <taxon>Viruses</taxon>
        <taxon>Duplodnaviria</taxon>
        <taxon>Heunggongvirae</taxon>
        <taxon>Uroviricota</taxon>
        <taxon>Caudoviricetes</taxon>
    </lineage>
</organism>
<name>A0A976YE64_9CAUD</name>
<reference evidence="2" key="1">
    <citation type="submission" date="2022-05" db="EMBL/GenBank/DDBJ databases">
        <title>Diverse viruses of marine archaea discovered using metagenomics.</title>
        <authorList>
            <person name="Zhou Y."/>
        </authorList>
    </citation>
    <scope>NUCLEOTIDE SEQUENCE</scope>
    <source>
        <strain evidence="2">YSH_354833</strain>
    </source>
</reference>
<sequence>MKLSKNYRGGHSMKLEGWEVKAEIAKPYEQKLEETKEMIRVHLDNFKRPQVATSWGKDSTVLSALICDICLNERKMNPRTYSFPVFTLAHTRNIYKEEPEYWEYIRLKLGIPKVKFMIFYPEDDEGNPKTVWSIAKDVGHLPSFRRVDKPEIDWRFRHEPECCYQLKRESVNRFLKKQSRKKRWDLVFVGTRAEESRARRFSVMMNCRTYSSRYHRPYVSRTCTPLSFWTDSDIERYLKDNDIKKCPVYKIHNQERMGCASCPAHVGWEKRLTEDPTESGKGMFKMNMRILRVTQPNRFWNSLSRVKDLDLVNDILDEPEDEGWRKDISYDEKLMKKAKKFREEILKKREGGEGKKCLNGKCSADTFW</sequence>
<dbReference type="PANTHER" id="PTHR43196:SF2">
    <property type="entry name" value="PHOSPHOADENOSINE PHOSPHOSULFATE REDUCTASE"/>
    <property type="match status" value="1"/>
</dbReference>
<accession>A0A976YE64</accession>